<gene>
    <name evidence="1" type="ORF">QR98_0059440</name>
</gene>
<comment type="caution">
    <text evidence="1">The sequence shown here is derived from an EMBL/GenBank/DDBJ whole genome shotgun (WGS) entry which is preliminary data.</text>
</comment>
<evidence type="ECO:0000313" key="1">
    <source>
        <dbReference type="EMBL" id="KPM07449.1"/>
    </source>
</evidence>
<accession>A0A132A9A3</accession>
<evidence type="ECO:0000313" key="2">
    <source>
        <dbReference type="Proteomes" id="UP000616769"/>
    </source>
</evidence>
<protein>
    <submittedName>
        <fullName evidence="1">Uncharacterized protein</fullName>
    </submittedName>
</protein>
<sequence length="73" mass="8023">MLGFDSKGFLSSLRKVFDDETKGLDSNDDSFDGVRTINDRLDLLTSTTSAKDVEELFPYVAVGVVMFLTAVVI</sequence>
<dbReference type="AlphaFoldDB" id="A0A132A9A3"/>
<name>A0A132A9A3_SARSC</name>
<proteinExistence type="predicted"/>
<dbReference type="VEuPathDB" id="VectorBase:SSCA001047"/>
<dbReference type="EMBL" id="JXLN01011569">
    <property type="protein sequence ID" value="KPM07449.1"/>
    <property type="molecule type" value="Genomic_DNA"/>
</dbReference>
<dbReference type="Proteomes" id="UP000616769">
    <property type="component" value="Unassembled WGS sequence"/>
</dbReference>
<reference evidence="1 2" key="1">
    <citation type="journal article" date="2015" name="Parasit. Vectors">
        <title>Draft genome of the scabies mite.</title>
        <authorList>
            <person name="Rider S.D.Jr."/>
            <person name="Morgan M.S."/>
            <person name="Arlian L.G."/>
        </authorList>
    </citation>
    <scope>NUCLEOTIDE SEQUENCE [LARGE SCALE GENOMIC DNA]</scope>
    <source>
        <strain evidence="1">Arlian Lab</strain>
    </source>
</reference>
<organism evidence="1 2">
    <name type="scientific">Sarcoptes scabiei</name>
    <name type="common">Itch mite</name>
    <name type="synonym">Acarus scabiei</name>
    <dbReference type="NCBI Taxonomy" id="52283"/>
    <lineage>
        <taxon>Eukaryota</taxon>
        <taxon>Metazoa</taxon>
        <taxon>Ecdysozoa</taxon>
        <taxon>Arthropoda</taxon>
        <taxon>Chelicerata</taxon>
        <taxon>Arachnida</taxon>
        <taxon>Acari</taxon>
        <taxon>Acariformes</taxon>
        <taxon>Sarcoptiformes</taxon>
        <taxon>Astigmata</taxon>
        <taxon>Psoroptidia</taxon>
        <taxon>Sarcoptoidea</taxon>
        <taxon>Sarcoptidae</taxon>
        <taxon>Sarcoptinae</taxon>
        <taxon>Sarcoptes</taxon>
    </lineage>
</organism>